<dbReference type="PANTHER" id="PTHR42715:SF2">
    <property type="entry name" value="BETA-GLUCOSIDASE F-RELATED"/>
    <property type="match status" value="1"/>
</dbReference>
<organism evidence="13 14">
    <name type="scientific">Clonostachys rhizophaga</name>
    <dbReference type="NCBI Taxonomy" id="160324"/>
    <lineage>
        <taxon>Eukaryota</taxon>
        <taxon>Fungi</taxon>
        <taxon>Dikarya</taxon>
        <taxon>Ascomycota</taxon>
        <taxon>Pezizomycotina</taxon>
        <taxon>Sordariomycetes</taxon>
        <taxon>Hypocreomycetidae</taxon>
        <taxon>Hypocreales</taxon>
        <taxon>Bionectriaceae</taxon>
        <taxon>Clonostachys</taxon>
    </lineage>
</organism>
<dbReference type="AlphaFoldDB" id="A0A9N9YRC7"/>
<sequence>MGHWAFRCAGVRRGFCCAVHVTDMNTVVVCQRLALRLFLLYTVSAIFAMGQGASNLSPPYYPAPYGGWAPTWSDSYTRAVTLVEAMTLAEKVNITAGTGMLTFNPGPSRCVANTGSAERVGFPQLCFQDGPLGVRTTGNITAFPAGITTGATFDKKLMYERGVALGEEFRGKGANVYLGPSVGPLGRKPRGGRNWEGFGSDPVLQGIAGAETIRGVQEQGVIATIKHLIGNEQEMYRASFWQKAYSANIGDRAMHELYLWPFADAVHAGVGSAMTAYNDVNGSSASQNSMIISGLLKDELGFQGFVMTDWLSHYAGVASALAGLDMSLPGDTFTNSIPLVGYSHWMGELSKSVLNGSVPVDRLNDMCTRIVATWFQFGQDQNYPKPNFHAWVGTAEGALYPGAVVSPSGLVNEFVNVQGNHKAIAKQVAQEAITLVKNNNSFLPLSTSGQLTVFGTDAQADPSGINNCLDKSCNGGTLTMGWGSGSATLPYLDDPITSIRKKASKVTYHASDTFPNVGTPGDAEIALVFISSDSGENSLTVEGNHGDRDATGLAAWHNGDELVKKAAAAYKSVVVVYHTVGPVIMDPWVNLPSVKAVLVAHLPGQEAGDSLTEVLFGEVSPSGHLPYTIPVSEDQYPESLDIVEGAGVQDTYLEDLYIDYRFFNKNNTKPRYAFGHGLSYTTFEYSEPTITSVTKLTRDLPARSPKGTTPVSSMNRTIPAASEVYQPSGFSTVWRYLYSWVSNGDADNAYRIGKEGTSKYPYPDGYSSEQKAGPAAGGPNGGNPALWDTAWTLFVTVTNTGSKAGKASGQVYVQFPDGNGYDTPIIQLRDFEKTATLQPGGNEKLEFTIKRRDVSVWDVKEQTWVVPGLDSGYKLWIGDSSDNLHLFCNTAKLGCEEGVDSPV</sequence>
<keyword evidence="9 10" id="KW-0624">Polysaccharide degradation</keyword>
<dbReference type="EMBL" id="CABFNQ020000750">
    <property type="protein sequence ID" value="CAH0034685.1"/>
    <property type="molecule type" value="Genomic_DNA"/>
</dbReference>
<evidence type="ECO:0000256" key="6">
    <source>
        <dbReference type="ARBA" id="ARBA00023180"/>
    </source>
</evidence>
<evidence type="ECO:0000256" key="7">
    <source>
        <dbReference type="ARBA" id="ARBA00023277"/>
    </source>
</evidence>
<comment type="pathway">
    <text evidence="2 10">Glycan metabolism; cellulose degradation.</text>
</comment>
<evidence type="ECO:0000313" key="13">
    <source>
        <dbReference type="EMBL" id="CAH0034685.1"/>
    </source>
</evidence>
<keyword evidence="8 10" id="KW-0326">Glycosidase</keyword>
<proteinExistence type="inferred from homology"/>
<dbReference type="PRINTS" id="PR00133">
    <property type="entry name" value="GLHYDRLASE3"/>
</dbReference>
<dbReference type="Proteomes" id="UP000696573">
    <property type="component" value="Unassembled WGS sequence"/>
</dbReference>
<dbReference type="Pfam" id="PF00933">
    <property type="entry name" value="Glyco_hydro_3"/>
    <property type="match status" value="1"/>
</dbReference>
<feature type="region of interest" description="Disordered" evidence="11">
    <location>
        <begin position="761"/>
        <end position="782"/>
    </location>
</feature>
<dbReference type="InterPro" id="IPR019800">
    <property type="entry name" value="Glyco_hydro_3_AS"/>
</dbReference>
<comment type="catalytic activity">
    <reaction evidence="1 10">
        <text>Hydrolysis of terminal, non-reducing beta-D-glucosyl residues with release of beta-D-glucose.</text>
        <dbReference type="EC" id="3.2.1.21"/>
    </reaction>
</comment>
<dbReference type="InterPro" id="IPR036881">
    <property type="entry name" value="Glyco_hydro_3_C_sf"/>
</dbReference>
<dbReference type="InterPro" id="IPR002772">
    <property type="entry name" value="Glyco_hydro_3_C"/>
</dbReference>
<comment type="caution">
    <text evidence="13">The sequence shown here is derived from an EMBL/GenBank/DDBJ whole genome shotgun (WGS) entry which is preliminary data.</text>
</comment>
<gene>
    <name evidence="13" type="ORF">CRHIZ90672A_00009386</name>
</gene>
<protein>
    <recommendedName>
        <fullName evidence="10">beta-glucosidase</fullName>
        <ecNumber evidence="10">3.2.1.21</ecNumber>
    </recommendedName>
</protein>
<evidence type="ECO:0000259" key="12">
    <source>
        <dbReference type="SMART" id="SM01217"/>
    </source>
</evidence>
<evidence type="ECO:0000256" key="9">
    <source>
        <dbReference type="ARBA" id="ARBA00023326"/>
    </source>
</evidence>
<keyword evidence="5" id="KW-0136">Cellulose degradation</keyword>
<evidence type="ECO:0000256" key="2">
    <source>
        <dbReference type="ARBA" id="ARBA00004987"/>
    </source>
</evidence>
<dbReference type="InterPro" id="IPR001764">
    <property type="entry name" value="Glyco_hydro_3_N"/>
</dbReference>
<reference evidence="13" key="1">
    <citation type="submission" date="2021-10" db="EMBL/GenBank/DDBJ databases">
        <authorList>
            <person name="Piombo E."/>
        </authorList>
    </citation>
    <scope>NUCLEOTIDE SEQUENCE</scope>
</reference>
<dbReference type="PANTHER" id="PTHR42715">
    <property type="entry name" value="BETA-GLUCOSIDASE"/>
    <property type="match status" value="1"/>
</dbReference>
<keyword evidence="7 10" id="KW-0119">Carbohydrate metabolism</keyword>
<evidence type="ECO:0000256" key="1">
    <source>
        <dbReference type="ARBA" id="ARBA00000448"/>
    </source>
</evidence>
<dbReference type="FunFam" id="3.20.20.300:FF:000002">
    <property type="entry name" value="Probable beta-glucosidase"/>
    <property type="match status" value="1"/>
</dbReference>
<keyword evidence="4 10" id="KW-0378">Hydrolase</keyword>
<evidence type="ECO:0000256" key="5">
    <source>
        <dbReference type="ARBA" id="ARBA00023001"/>
    </source>
</evidence>
<evidence type="ECO:0000313" key="14">
    <source>
        <dbReference type="Proteomes" id="UP000696573"/>
    </source>
</evidence>
<dbReference type="Pfam" id="PF14310">
    <property type="entry name" value="Fn3-like"/>
    <property type="match status" value="1"/>
</dbReference>
<dbReference type="InterPro" id="IPR026891">
    <property type="entry name" value="Fn3-like"/>
</dbReference>
<keyword evidence="14" id="KW-1185">Reference proteome</keyword>
<dbReference type="SUPFAM" id="SSF51445">
    <property type="entry name" value="(Trans)glycosidases"/>
    <property type="match status" value="1"/>
</dbReference>
<name>A0A9N9YRC7_9HYPO</name>
<accession>A0A9N9YRC7</accession>
<dbReference type="InterPro" id="IPR013783">
    <property type="entry name" value="Ig-like_fold"/>
</dbReference>
<evidence type="ECO:0000256" key="10">
    <source>
        <dbReference type="RuleBase" id="RU361161"/>
    </source>
</evidence>
<dbReference type="InterPro" id="IPR036962">
    <property type="entry name" value="Glyco_hydro_3_N_sf"/>
</dbReference>
<dbReference type="SUPFAM" id="SSF52279">
    <property type="entry name" value="Beta-D-glucan exohydrolase, C-terminal domain"/>
    <property type="match status" value="1"/>
</dbReference>
<evidence type="ECO:0000256" key="3">
    <source>
        <dbReference type="ARBA" id="ARBA00005336"/>
    </source>
</evidence>
<comment type="similarity">
    <text evidence="3 10">Belongs to the glycosyl hydrolase 3 family.</text>
</comment>
<dbReference type="OrthoDB" id="416222at2759"/>
<dbReference type="GO" id="GO:0030245">
    <property type="term" value="P:cellulose catabolic process"/>
    <property type="evidence" value="ECO:0007669"/>
    <property type="project" value="UniProtKB-KW"/>
</dbReference>
<dbReference type="InterPro" id="IPR017853">
    <property type="entry name" value="GH"/>
</dbReference>
<dbReference type="SMART" id="SM01217">
    <property type="entry name" value="Fn3_like"/>
    <property type="match status" value="1"/>
</dbReference>
<evidence type="ECO:0000256" key="8">
    <source>
        <dbReference type="ARBA" id="ARBA00023295"/>
    </source>
</evidence>
<dbReference type="Gene3D" id="3.20.20.300">
    <property type="entry name" value="Glycoside hydrolase, family 3, N-terminal domain"/>
    <property type="match status" value="1"/>
</dbReference>
<dbReference type="FunFam" id="3.40.50.1700:FF:000003">
    <property type="entry name" value="Probable beta-glucosidase"/>
    <property type="match status" value="1"/>
</dbReference>
<dbReference type="InterPro" id="IPR050288">
    <property type="entry name" value="Cellulose_deg_GH3"/>
</dbReference>
<dbReference type="Pfam" id="PF01915">
    <property type="entry name" value="Glyco_hydro_3_C"/>
    <property type="match status" value="1"/>
</dbReference>
<dbReference type="Gene3D" id="2.60.40.10">
    <property type="entry name" value="Immunoglobulins"/>
    <property type="match status" value="1"/>
</dbReference>
<keyword evidence="6" id="KW-0325">Glycoprotein</keyword>
<dbReference type="Gene3D" id="3.40.50.1700">
    <property type="entry name" value="Glycoside hydrolase family 3 C-terminal domain"/>
    <property type="match status" value="1"/>
</dbReference>
<evidence type="ECO:0000256" key="11">
    <source>
        <dbReference type="SAM" id="MobiDB-lite"/>
    </source>
</evidence>
<dbReference type="PROSITE" id="PS00775">
    <property type="entry name" value="GLYCOSYL_HYDROL_F3"/>
    <property type="match status" value="1"/>
</dbReference>
<dbReference type="EC" id="3.2.1.21" evidence="10"/>
<evidence type="ECO:0000256" key="4">
    <source>
        <dbReference type="ARBA" id="ARBA00022801"/>
    </source>
</evidence>
<feature type="domain" description="Fibronectin type III-like" evidence="12">
    <location>
        <begin position="807"/>
        <end position="881"/>
    </location>
</feature>
<dbReference type="GO" id="GO:0008422">
    <property type="term" value="F:beta-glucosidase activity"/>
    <property type="evidence" value="ECO:0007669"/>
    <property type="project" value="UniProtKB-EC"/>
</dbReference>